<evidence type="ECO:0000256" key="1">
    <source>
        <dbReference type="SAM" id="SignalP"/>
    </source>
</evidence>
<name>A0ABU8N0Z5_9PSEU</name>
<reference evidence="2 3" key="1">
    <citation type="submission" date="2024-03" db="EMBL/GenBank/DDBJ databases">
        <title>Actinomycetospora sp. OC33-EN06, a novel actinomycete isolated from wild orchid (Aerides multiflora).</title>
        <authorList>
            <person name="Suriyachadkun C."/>
        </authorList>
    </citation>
    <scope>NUCLEOTIDE SEQUENCE [LARGE SCALE GENOMIC DNA]</scope>
    <source>
        <strain evidence="2 3">OC33-EN06</strain>
    </source>
</reference>
<keyword evidence="3" id="KW-1185">Reference proteome</keyword>
<feature type="chain" id="PRO_5046478427" description="Small secreted domain DUF320" evidence="1">
    <location>
        <begin position="33"/>
        <end position="98"/>
    </location>
</feature>
<evidence type="ECO:0000313" key="3">
    <source>
        <dbReference type="Proteomes" id="UP001370100"/>
    </source>
</evidence>
<dbReference type="EMBL" id="JBBEGL010000001">
    <property type="protein sequence ID" value="MEJ2885630.1"/>
    <property type="molecule type" value="Genomic_DNA"/>
</dbReference>
<gene>
    <name evidence="2" type="ORF">WCD41_04150</name>
</gene>
<proteinExistence type="predicted"/>
<dbReference type="RefSeq" id="WP_337712097.1">
    <property type="nucleotide sequence ID" value="NZ_JBBEGL010000001.1"/>
</dbReference>
<sequence>MTNRSTARLVAGALATVSAGGALLGLAGTASASPVPGVPVTTADLCTANGGEVTAGGTHCTGGGDTGDVVVADAAAGVMRQALPETVADPVLTLAGRR</sequence>
<evidence type="ECO:0000313" key="2">
    <source>
        <dbReference type="EMBL" id="MEJ2885630.1"/>
    </source>
</evidence>
<comment type="caution">
    <text evidence="2">The sequence shown here is derived from an EMBL/GenBank/DDBJ whole genome shotgun (WGS) entry which is preliminary data.</text>
</comment>
<dbReference type="Proteomes" id="UP001370100">
    <property type="component" value="Unassembled WGS sequence"/>
</dbReference>
<evidence type="ECO:0008006" key="4">
    <source>
        <dbReference type="Google" id="ProtNLM"/>
    </source>
</evidence>
<protein>
    <recommendedName>
        <fullName evidence="4">Small secreted domain DUF320</fullName>
    </recommendedName>
</protein>
<organism evidence="2 3">
    <name type="scientific">Actinomycetospora aeridis</name>
    <dbReference type="NCBI Taxonomy" id="3129231"/>
    <lineage>
        <taxon>Bacteria</taxon>
        <taxon>Bacillati</taxon>
        <taxon>Actinomycetota</taxon>
        <taxon>Actinomycetes</taxon>
        <taxon>Pseudonocardiales</taxon>
        <taxon>Pseudonocardiaceae</taxon>
        <taxon>Actinomycetospora</taxon>
    </lineage>
</organism>
<keyword evidence="1" id="KW-0732">Signal</keyword>
<feature type="signal peptide" evidence="1">
    <location>
        <begin position="1"/>
        <end position="32"/>
    </location>
</feature>
<accession>A0ABU8N0Z5</accession>